<dbReference type="OMA" id="WKWICEA"/>
<dbReference type="FunFam" id="2.60.120.920:FF:000004">
    <property type="entry name" value="Butyrophilin subfamily 1 member A1"/>
    <property type="match status" value="1"/>
</dbReference>
<evidence type="ECO:0000313" key="2">
    <source>
        <dbReference type="Ensembl" id="ENSCMIP00000026980.1"/>
    </source>
</evidence>
<dbReference type="CDD" id="cd13733">
    <property type="entry name" value="SPRY_PRY_C-I_1"/>
    <property type="match status" value="1"/>
</dbReference>
<reference evidence="2" key="4">
    <citation type="submission" date="2025-08" db="UniProtKB">
        <authorList>
            <consortium name="Ensembl"/>
        </authorList>
    </citation>
    <scope>IDENTIFICATION</scope>
</reference>
<dbReference type="InterPro" id="IPR050143">
    <property type="entry name" value="TRIM/RBCC"/>
</dbReference>
<dbReference type="PRINTS" id="PR01407">
    <property type="entry name" value="BUTYPHLNCDUF"/>
</dbReference>
<reference evidence="3" key="1">
    <citation type="journal article" date="2006" name="Science">
        <title>Ancient noncoding elements conserved in the human genome.</title>
        <authorList>
            <person name="Venkatesh B."/>
            <person name="Kirkness E.F."/>
            <person name="Loh Y.H."/>
            <person name="Halpern A.L."/>
            <person name="Lee A.P."/>
            <person name="Johnson J."/>
            <person name="Dandona N."/>
            <person name="Viswanathan L.D."/>
            <person name="Tay A."/>
            <person name="Venter J.C."/>
            <person name="Strausberg R.L."/>
            <person name="Brenner S."/>
        </authorList>
    </citation>
    <scope>NUCLEOTIDE SEQUENCE [LARGE SCALE GENOMIC DNA]</scope>
</reference>
<proteinExistence type="predicted"/>
<dbReference type="InterPro" id="IPR006574">
    <property type="entry name" value="PRY"/>
</dbReference>
<dbReference type="InterPro" id="IPR003879">
    <property type="entry name" value="Butyrophylin_SPRY"/>
</dbReference>
<dbReference type="Proteomes" id="UP000314986">
    <property type="component" value="Unassembled WGS sequence"/>
</dbReference>
<reference evidence="3" key="2">
    <citation type="journal article" date="2007" name="PLoS Biol.">
        <title>Survey sequencing and comparative analysis of the elephant shark (Callorhinchus milii) genome.</title>
        <authorList>
            <person name="Venkatesh B."/>
            <person name="Kirkness E.F."/>
            <person name="Loh Y.H."/>
            <person name="Halpern A.L."/>
            <person name="Lee A.P."/>
            <person name="Johnson J."/>
            <person name="Dandona N."/>
            <person name="Viswanathan L.D."/>
            <person name="Tay A."/>
            <person name="Venter J.C."/>
            <person name="Strausberg R.L."/>
            <person name="Brenner S."/>
        </authorList>
    </citation>
    <scope>NUCLEOTIDE SEQUENCE [LARGE SCALE GENOMIC DNA]</scope>
</reference>
<sequence length="280" mass="31782">SALGRPPDVKSAISNAKDYYYYYYYYCGHVGILCSRCQLQHIVPTSASTELCTDSILTPFRFVDIWDRIGAFVPAPEYLKLDPKTAHPRLVLSDDLISVVDGDRRLEVPITLSRFSHWLCVLASASFVSGKHFWEVELGSNRSCIVGVAAESANRTLTRALTPQDGYWVIEVVDGTRVSLQTPEPIVLPPLERSLRAIRLYLDYELGQVSFYSVDNLAHVHTFRHIRFTDPVFPLFNPHNRKCEGARPLRLSQRIRRQPSAQLDLPLSHISKYATSHKQP</sequence>
<dbReference type="PANTHER" id="PTHR24103">
    <property type="entry name" value="E3 UBIQUITIN-PROTEIN LIGASE TRIM"/>
    <property type="match status" value="1"/>
</dbReference>
<dbReference type="InterPro" id="IPR001870">
    <property type="entry name" value="B30.2/SPRY"/>
</dbReference>
<dbReference type="SMART" id="SM00449">
    <property type="entry name" value="SPRY"/>
    <property type="match status" value="1"/>
</dbReference>
<evidence type="ECO:0000259" key="1">
    <source>
        <dbReference type="PROSITE" id="PS50188"/>
    </source>
</evidence>
<dbReference type="SMART" id="SM00589">
    <property type="entry name" value="PRY"/>
    <property type="match status" value="1"/>
</dbReference>
<dbReference type="InterPro" id="IPR013320">
    <property type="entry name" value="ConA-like_dom_sf"/>
</dbReference>
<dbReference type="SUPFAM" id="SSF49899">
    <property type="entry name" value="Concanavalin A-like lectins/glucanases"/>
    <property type="match status" value="1"/>
</dbReference>
<dbReference type="InterPro" id="IPR003877">
    <property type="entry name" value="SPRY_dom"/>
</dbReference>
<evidence type="ECO:0000313" key="3">
    <source>
        <dbReference type="Proteomes" id="UP000314986"/>
    </source>
</evidence>
<protein>
    <recommendedName>
        <fullName evidence="1">B30.2/SPRY domain-containing protein</fullName>
    </recommendedName>
</protein>
<accession>A0A4W3J2T7</accession>
<dbReference type="PROSITE" id="PS50188">
    <property type="entry name" value="B302_SPRY"/>
    <property type="match status" value="1"/>
</dbReference>
<keyword evidence="3" id="KW-1185">Reference proteome</keyword>
<dbReference type="AlphaFoldDB" id="A0A4W3J2T7"/>
<dbReference type="InterPro" id="IPR043136">
    <property type="entry name" value="B30.2/SPRY_sf"/>
</dbReference>
<dbReference type="InParanoid" id="A0A4W3J2T7"/>
<dbReference type="Gene3D" id="2.60.120.920">
    <property type="match status" value="1"/>
</dbReference>
<dbReference type="Pfam" id="PF13765">
    <property type="entry name" value="PRY"/>
    <property type="match status" value="1"/>
</dbReference>
<reference evidence="2" key="5">
    <citation type="submission" date="2025-09" db="UniProtKB">
        <authorList>
            <consortium name="Ensembl"/>
        </authorList>
    </citation>
    <scope>IDENTIFICATION</scope>
</reference>
<dbReference type="Pfam" id="PF00622">
    <property type="entry name" value="SPRY"/>
    <property type="match status" value="1"/>
</dbReference>
<dbReference type="STRING" id="7868.ENSCMIP00000026980"/>
<dbReference type="Ensembl" id="ENSCMIT00000027412.1">
    <property type="protein sequence ID" value="ENSCMIP00000026980.1"/>
    <property type="gene ID" value="ENSCMIG00000011774.1"/>
</dbReference>
<name>A0A4W3J2T7_CALMI</name>
<feature type="domain" description="B30.2/SPRY" evidence="1">
    <location>
        <begin position="58"/>
        <end position="256"/>
    </location>
</feature>
<dbReference type="GeneTree" id="ENSGT01030000234583"/>
<reference evidence="3" key="3">
    <citation type="journal article" date="2014" name="Nature">
        <title>Elephant shark genome provides unique insights into gnathostome evolution.</title>
        <authorList>
            <consortium name="International Elephant Shark Genome Sequencing Consortium"/>
            <person name="Venkatesh B."/>
            <person name="Lee A.P."/>
            <person name="Ravi V."/>
            <person name="Maurya A.K."/>
            <person name="Lian M.M."/>
            <person name="Swann J.B."/>
            <person name="Ohta Y."/>
            <person name="Flajnik M.F."/>
            <person name="Sutoh Y."/>
            <person name="Kasahara M."/>
            <person name="Hoon S."/>
            <person name="Gangu V."/>
            <person name="Roy S.W."/>
            <person name="Irimia M."/>
            <person name="Korzh V."/>
            <person name="Kondrychyn I."/>
            <person name="Lim Z.W."/>
            <person name="Tay B.H."/>
            <person name="Tohari S."/>
            <person name="Kong K.W."/>
            <person name="Ho S."/>
            <person name="Lorente-Galdos B."/>
            <person name="Quilez J."/>
            <person name="Marques-Bonet T."/>
            <person name="Raney B.J."/>
            <person name="Ingham P.W."/>
            <person name="Tay A."/>
            <person name="Hillier L.W."/>
            <person name="Minx P."/>
            <person name="Boehm T."/>
            <person name="Wilson R.K."/>
            <person name="Brenner S."/>
            <person name="Warren W.C."/>
        </authorList>
    </citation>
    <scope>NUCLEOTIDE SEQUENCE [LARGE SCALE GENOMIC DNA]</scope>
</reference>
<organism evidence="2 3">
    <name type="scientific">Callorhinchus milii</name>
    <name type="common">Ghost shark</name>
    <dbReference type="NCBI Taxonomy" id="7868"/>
    <lineage>
        <taxon>Eukaryota</taxon>
        <taxon>Metazoa</taxon>
        <taxon>Chordata</taxon>
        <taxon>Craniata</taxon>
        <taxon>Vertebrata</taxon>
        <taxon>Chondrichthyes</taxon>
        <taxon>Holocephali</taxon>
        <taxon>Chimaeriformes</taxon>
        <taxon>Callorhinchidae</taxon>
        <taxon>Callorhinchus</taxon>
    </lineage>
</organism>